<proteinExistence type="predicted"/>
<dbReference type="NCBIfam" id="NF004076">
    <property type="entry name" value="PRK05581.1-4"/>
    <property type="match status" value="1"/>
</dbReference>
<comment type="subunit">
    <text evidence="4">Homodimer.</text>
</comment>
<keyword evidence="10" id="KW-0119">Carbohydrate metabolism</keyword>
<comment type="cofactor">
    <cofactor evidence="3">
        <name>Fe(2+)</name>
        <dbReference type="ChEBI" id="CHEBI:29033"/>
    </cofactor>
</comment>
<evidence type="ECO:0000313" key="11">
    <source>
        <dbReference type="EMBL" id="EQD62546.1"/>
    </source>
</evidence>
<evidence type="ECO:0000256" key="5">
    <source>
        <dbReference type="ARBA" id="ARBA00022723"/>
    </source>
</evidence>
<evidence type="ECO:0000256" key="9">
    <source>
        <dbReference type="ARBA" id="ARBA00023235"/>
    </source>
</evidence>
<dbReference type="FunFam" id="3.20.20.70:FF:000191">
    <property type="entry name" value="ribulose-phosphate 3-epimerase isoform X2"/>
    <property type="match status" value="1"/>
</dbReference>
<comment type="caution">
    <text evidence="11">The sequence shown here is derived from an EMBL/GenBank/DDBJ whole genome shotgun (WGS) entry which is preliminary data.</text>
</comment>
<gene>
    <name evidence="11" type="ORF">B1B_07200</name>
</gene>
<comment type="cofactor">
    <cofactor evidence="2">
        <name>Zn(2+)</name>
        <dbReference type="ChEBI" id="CHEBI:29105"/>
    </cofactor>
</comment>
<comment type="cofactor">
    <cofactor evidence="1">
        <name>Mn(2+)</name>
        <dbReference type="ChEBI" id="CHEBI:29035"/>
    </cofactor>
</comment>
<dbReference type="Gene3D" id="3.20.20.70">
    <property type="entry name" value="Aldolase class I"/>
    <property type="match status" value="1"/>
</dbReference>
<keyword evidence="6" id="KW-0862">Zinc</keyword>
<evidence type="ECO:0000256" key="10">
    <source>
        <dbReference type="ARBA" id="ARBA00023277"/>
    </source>
</evidence>
<dbReference type="GO" id="GO:0046496">
    <property type="term" value="P:nicotinamide nucleotide metabolic process"/>
    <property type="evidence" value="ECO:0007669"/>
    <property type="project" value="UniProtKB-ARBA"/>
</dbReference>
<dbReference type="EC" id="5.1.3.1" evidence="11"/>
<dbReference type="Pfam" id="PF00834">
    <property type="entry name" value="Ribul_P_3_epim"/>
    <property type="match status" value="1"/>
</dbReference>
<keyword evidence="5" id="KW-0479">Metal-binding</keyword>
<dbReference type="AlphaFoldDB" id="T1APN8"/>
<evidence type="ECO:0000256" key="6">
    <source>
        <dbReference type="ARBA" id="ARBA00022833"/>
    </source>
</evidence>
<evidence type="ECO:0000256" key="7">
    <source>
        <dbReference type="ARBA" id="ARBA00023004"/>
    </source>
</evidence>
<evidence type="ECO:0000256" key="1">
    <source>
        <dbReference type="ARBA" id="ARBA00001936"/>
    </source>
</evidence>
<accession>T1APN8</accession>
<dbReference type="GO" id="GO:0004750">
    <property type="term" value="F:D-ribulose-phosphate 3-epimerase activity"/>
    <property type="evidence" value="ECO:0007669"/>
    <property type="project" value="UniProtKB-EC"/>
</dbReference>
<keyword evidence="9 11" id="KW-0413">Isomerase</keyword>
<dbReference type="EMBL" id="AUZY01004583">
    <property type="protein sequence ID" value="EQD62546.1"/>
    <property type="molecule type" value="Genomic_DNA"/>
</dbReference>
<reference evidence="11" key="1">
    <citation type="submission" date="2013-08" db="EMBL/GenBank/DDBJ databases">
        <authorList>
            <person name="Mendez C."/>
            <person name="Richter M."/>
            <person name="Ferrer M."/>
            <person name="Sanchez J."/>
        </authorList>
    </citation>
    <scope>NUCLEOTIDE SEQUENCE</scope>
</reference>
<protein>
    <submittedName>
        <fullName evidence="11">Ribulose-phosphate 3-epimerase</fullName>
        <ecNumber evidence="11">5.1.3.1</ecNumber>
    </submittedName>
</protein>
<dbReference type="GO" id="GO:0006091">
    <property type="term" value="P:generation of precursor metabolites and energy"/>
    <property type="evidence" value="ECO:0007669"/>
    <property type="project" value="UniProtKB-ARBA"/>
</dbReference>
<keyword evidence="7" id="KW-0408">Iron</keyword>
<evidence type="ECO:0000256" key="2">
    <source>
        <dbReference type="ARBA" id="ARBA00001947"/>
    </source>
</evidence>
<dbReference type="SUPFAM" id="SSF51366">
    <property type="entry name" value="Ribulose-phoshate binding barrel"/>
    <property type="match status" value="1"/>
</dbReference>
<name>T1APN8_9ZZZZ</name>
<dbReference type="CDD" id="cd00429">
    <property type="entry name" value="RPE"/>
    <property type="match status" value="1"/>
</dbReference>
<dbReference type="InterPro" id="IPR000056">
    <property type="entry name" value="Ribul_P_3_epim-like"/>
</dbReference>
<dbReference type="GO" id="GO:0006163">
    <property type="term" value="P:purine nucleotide metabolic process"/>
    <property type="evidence" value="ECO:0007669"/>
    <property type="project" value="UniProtKB-ARBA"/>
</dbReference>
<reference evidence="11" key="2">
    <citation type="journal article" date="2014" name="ISME J.">
        <title>Microbial stratification in low pH oxic and suboxic macroscopic growths along an acid mine drainage.</title>
        <authorList>
            <person name="Mendez-Garcia C."/>
            <person name="Mesa V."/>
            <person name="Sprenger R.R."/>
            <person name="Richter M."/>
            <person name="Diez M.S."/>
            <person name="Solano J."/>
            <person name="Bargiela R."/>
            <person name="Golyshina O.V."/>
            <person name="Manteca A."/>
            <person name="Ramos J.L."/>
            <person name="Gallego J.R."/>
            <person name="Llorente I."/>
            <person name="Martins Dos Santos V.A."/>
            <person name="Jensen O.N."/>
            <person name="Pelaez A.I."/>
            <person name="Sanchez J."/>
            <person name="Ferrer M."/>
        </authorList>
    </citation>
    <scope>NUCLEOTIDE SEQUENCE</scope>
</reference>
<sequence length="190" mass="20637">MDGHFVPNISFGPALIRAVRARTRLPLDIHLMIDDPLRYLDAFRKAGGDSLVFHLECRSDPAAVIREGHRLGATVGAALRPDTPIEAVDRWIEKLDQVLVMGVHPGFSGQKFIPETVPKIRSARERLDRIGSSADLSVDGGITPETAILAAEAGATFFVCGNSVFAGGSVDDNLRRLRASVEEGARREVR</sequence>
<dbReference type="InterPro" id="IPR011060">
    <property type="entry name" value="RibuloseP-bd_barrel"/>
</dbReference>
<dbReference type="GO" id="GO:1901135">
    <property type="term" value="P:carbohydrate derivative metabolic process"/>
    <property type="evidence" value="ECO:0007669"/>
    <property type="project" value="UniProtKB-ARBA"/>
</dbReference>
<evidence type="ECO:0000256" key="3">
    <source>
        <dbReference type="ARBA" id="ARBA00001954"/>
    </source>
</evidence>
<dbReference type="GO" id="GO:0005975">
    <property type="term" value="P:carbohydrate metabolic process"/>
    <property type="evidence" value="ECO:0007669"/>
    <property type="project" value="InterPro"/>
</dbReference>
<keyword evidence="8" id="KW-0464">Manganese</keyword>
<dbReference type="InterPro" id="IPR013785">
    <property type="entry name" value="Aldolase_TIM"/>
</dbReference>
<dbReference type="PANTHER" id="PTHR11749">
    <property type="entry name" value="RIBULOSE-5-PHOSPHATE-3-EPIMERASE"/>
    <property type="match status" value="1"/>
</dbReference>
<organism evidence="11">
    <name type="scientific">mine drainage metagenome</name>
    <dbReference type="NCBI Taxonomy" id="410659"/>
    <lineage>
        <taxon>unclassified sequences</taxon>
        <taxon>metagenomes</taxon>
        <taxon>ecological metagenomes</taxon>
    </lineage>
</organism>
<evidence type="ECO:0000256" key="8">
    <source>
        <dbReference type="ARBA" id="ARBA00023211"/>
    </source>
</evidence>
<dbReference type="GO" id="GO:0046872">
    <property type="term" value="F:metal ion binding"/>
    <property type="evidence" value="ECO:0007669"/>
    <property type="project" value="UniProtKB-KW"/>
</dbReference>
<evidence type="ECO:0000256" key="4">
    <source>
        <dbReference type="ARBA" id="ARBA00011738"/>
    </source>
</evidence>